<evidence type="ECO:0000313" key="7">
    <source>
        <dbReference type="EMBL" id="ELS50765.1"/>
    </source>
</evidence>
<dbReference type="GO" id="GO:0044550">
    <property type="term" value="P:secondary metabolite biosynthetic process"/>
    <property type="evidence" value="ECO:0007669"/>
    <property type="project" value="TreeGrafter"/>
</dbReference>
<keyword evidence="2" id="KW-0808">Transferase</keyword>
<dbReference type="PANTHER" id="PTHR34069:SF2">
    <property type="entry name" value="BETA-KETOACYL-[ACYL-CARRIER-PROTEIN] SYNTHASE III"/>
    <property type="match status" value="1"/>
</dbReference>
<dbReference type="GO" id="GO:0006633">
    <property type="term" value="P:fatty acid biosynthetic process"/>
    <property type="evidence" value="ECO:0007669"/>
    <property type="project" value="InterPro"/>
</dbReference>
<dbReference type="PATRIC" id="fig|1160705.3.peg.8161"/>
<dbReference type="CDD" id="cd00830">
    <property type="entry name" value="KAS_III"/>
    <property type="match status" value="1"/>
</dbReference>
<feature type="region of interest" description="Disordered" evidence="4">
    <location>
        <begin position="347"/>
        <end position="384"/>
    </location>
</feature>
<dbReference type="InterPro" id="IPR013751">
    <property type="entry name" value="ACP_syn_III_N"/>
</dbReference>
<dbReference type="Proteomes" id="UP000011205">
    <property type="component" value="Unassembled WGS sequence"/>
</dbReference>
<evidence type="ECO:0000259" key="5">
    <source>
        <dbReference type="Pfam" id="PF08541"/>
    </source>
</evidence>
<dbReference type="RefSeq" id="WP_004003725.1">
    <property type="nucleotide sequence ID" value="NZ_AMLP01000264.1"/>
</dbReference>
<sequence length="384" mass="39147">MSPVTFGAPGTGTTAVVAGTGGCLPARVLANDDVIAAGALNTTDEWLRTRTGIARRRRTTPGTGTGALATAAARAALRSAAAASGSTPRPDLVLLATTTPDHPCPASAPEVAHRLGLNGVPAFDLAAVCSGFVYGLTVATALVRGGVCSAPLVIGADAFSSILDPADRETAPIFGDGAGAVLLRRGSADEPGAVLAADLGADGAGRDLITVPGGGSRAPWPTGRDARPDHRFRMRGREVYAHAVRRMTASSRAVLDQLGWPADSVRAFVAHQANQRILDAVADRLGIPPERRLGNLGELGNTAAASIPLVLADASARKGTEPGARTLLTAFGGGLTWGSTALTWPAAEPRITPPEPETDNSRRSNASWLPKHSSTPPIPSTSTS</sequence>
<evidence type="ECO:0000313" key="8">
    <source>
        <dbReference type="Proteomes" id="UP000011205"/>
    </source>
</evidence>
<dbReference type="AlphaFoldDB" id="L8P2S9"/>
<name>L8P2S9_STRVR</name>
<feature type="domain" description="Beta-ketoacyl-[acyl-carrier-protein] synthase III C-terminal" evidence="5">
    <location>
        <begin position="255"/>
        <end position="344"/>
    </location>
</feature>
<dbReference type="GO" id="GO:0004315">
    <property type="term" value="F:3-oxoacyl-[acyl-carrier-protein] synthase activity"/>
    <property type="evidence" value="ECO:0007669"/>
    <property type="project" value="InterPro"/>
</dbReference>
<proteinExistence type="predicted"/>
<evidence type="ECO:0000256" key="2">
    <source>
        <dbReference type="ARBA" id="ARBA00022679"/>
    </source>
</evidence>
<dbReference type="InterPro" id="IPR013747">
    <property type="entry name" value="ACP_syn_III_C"/>
</dbReference>
<dbReference type="Pfam" id="PF08541">
    <property type="entry name" value="ACP_syn_III_C"/>
    <property type="match status" value="1"/>
</dbReference>
<dbReference type="Gene3D" id="3.40.47.10">
    <property type="match status" value="1"/>
</dbReference>
<comment type="caution">
    <text evidence="7">The sequence shown here is derived from an EMBL/GenBank/DDBJ whole genome shotgun (WGS) entry which is preliminary data.</text>
</comment>
<dbReference type="NCBIfam" id="NF006829">
    <property type="entry name" value="PRK09352.1"/>
    <property type="match status" value="1"/>
</dbReference>
<evidence type="ECO:0000259" key="6">
    <source>
        <dbReference type="Pfam" id="PF08545"/>
    </source>
</evidence>
<feature type="domain" description="Beta-ketoacyl-[acyl-carrier-protein] synthase III N-terminal" evidence="6">
    <location>
        <begin position="123"/>
        <end position="203"/>
    </location>
</feature>
<evidence type="ECO:0000256" key="4">
    <source>
        <dbReference type="SAM" id="MobiDB-lite"/>
    </source>
</evidence>
<organism evidence="7 8">
    <name type="scientific">Streptomyces viridochromogenes Tue57</name>
    <dbReference type="NCBI Taxonomy" id="1160705"/>
    <lineage>
        <taxon>Bacteria</taxon>
        <taxon>Bacillati</taxon>
        <taxon>Actinomycetota</taxon>
        <taxon>Actinomycetes</taxon>
        <taxon>Kitasatosporales</taxon>
        <taxon>Streptomycetaceae</taxon>
        <taxon>Streptomyces</taxon>
    </lineage>
</organism>
<dbReference type="PANTHER" id="PTHR34069">
    <property type="entry name" value="3-OXOACYL-[ACYL-CARRIER-PROTEIN] SYNTHASE 3"/>
    <property type="match status" value="1"/>
</dbReference>
<protein>
    <submittedName>
        <fullName evidence="7">Putative 3-oxoacyl-[acyl-carrier-protein] synthase 3 8</fullName>
    </submittedName>
</protein>
<keyword evidence="3" id="KW-0012">Acyltransferase</keyword>
<dbReference type="Pfam" id="PF08545">
    <property type="entry name" value="ACP_syn_III"/>
    <property type="match status" value="1"/>
</dbReference>
<accession>L8P2S9</accession>
<keyword evidence="1" id="KW-0963">Cytoplasm</keyword>
<dbReference type="InterPro" id="IPR016039">
    <property type="entry name" value="Thiolase-like"/>
</dbReference>
<evidence type="ECO:0000256" key="3">
    <source>
        <dbReference type="ARBA" id="ARBA00023315"/>
    </source>
</evidence>
<reference evidence="7 8" key="1">
    <citation type="journal article" date="2013" name="Genome Announc.">
        <title>Draft Genome Sequence of Streptomyces viridochromogenes Strain Tu57, Producer of Avilamycin.</title>
        <authorList>
            <person name="Gruning B.A."/>
            <person name="Erxleben A."/>
            <person name="Hahnlein A."/>
            <person name="Gunther S."/>
        </authorList>
    </citation>
    <scope>NUCLEOTIDE SEQUENCE [LARGE SCALE GENOMIC DNA]</scope>
    <source>
        <strain evidence="7 8">Tue57</strain>
    </source>
</reference>
<gene>
    <name evidence="7" type="ORF">STVIR_8261</name>
</gene>
<evidence type="ECO:0000256" key="1">
    <source>
        <dbReference type="ARBA" id="ARBA00022490"/>
    </source>
</evidence>
<dbReference type="EMBL" id="AMLP01000264">
    <property type="protein sequence ID" value="ELS50765.1"/>
    <property type="molecule type" value="Genomic_DNA"/>
</dbReference>
<dbReference type="SUPFAM" id="SSF53901">
    <property type="entry name" value="Thiolase-like"/>
    <property type="match status" value="1"/>
</dbReference>